<sequence length="342" mass="37429">MTTQSFFLLPVFLLSFVNAQCYNAEDSAIGDLCYSFSRFQMNFQNAQNYCHSQNQNLAVIHTSMQSSFLATIVRTRSNTTNAKFWIGLSRSANSSYVWDDSTPLSWSNFNPNAPRDGRYVVESTANAKWQTETASSLLDFVCSYDPYTTGSYTTEEPMTTTGPRMASVTCLFMVDLQSAGIDQAAITTYRSYYNFAKLVGSKLNDASGFSGNIDTFGYSGVLNDHENFNPYSYSYFKNIPFPIDGTDDDIDMDLKDVDSTLANAVWSPPSQDQTCLIFFSAAPVAEFGGTTIKSSYNSFTTVVGVLLGGATSIPGLTNSISASSMTDADAQAVILKLLESLP</sequence>
<dbReference type="PANTHER" id="PTHR23062">
    <property type="entry name" value="HYPOTHETICAL PROTEIN C.ELEGANS"/>
    <property type="match status" value="1"/>
</dbReference>
<accession>A0A6A5GXP0</accession>
<dbReference type="PANTHER" id="PTHR23062:SF3">
    <property type="entry name" value="ANF_RECEPTOR DOMAIN-CONTAINING PROTEIN-RELATED"/>
    <property type="match status" value="1"/>
</dbReference>
<organism evidence="3 4">
    <name type="scientific">Caenorhabditis remanei</name>
    <name type="common">Caenorhabditis vulgaris</name>
    <dbReference type="NCBI Taxonomy" id="31234"/>
    <lineage>
        <taxon>Eukaryota</taxon>
        <taxon>Metazoa</taxon>
        <taxon>Ecdysozoa</taxon>
        <taxon>Nematoda</taxon>
        <taxon>Chromadorea</taxon>
        <taxon>Rhabditida</taxon>
        <taxon>Rhabditina</taxon>
        <taxon>Rhabditomorpha</taxon>
        <taxon>Rhabditoidea</taxon>
        <taxon>Rhabditidae</taxon>
        <taxon>Peloderinae</taxon>
        <taxon>Caenorhabditis</taxon>
    </lineage>
</organism>
<dbReference type="PROSITE" id="PS50041">
    <property type="entry name" value="C_TYPE_LECTIN_2"/>
    <property type="match status" value="1"/>
</dbReference>
<feature type="chain" id="PRO_5025333812" description="C-type lectin domain-containing protein" evidence="1">
    <location>
        <begin position="20"/>
        <end position="342"/>
    </location>
</feature>
<evidence type="ECO:0000313" key="4">
    <source>
        <dbReference type="Proteomes" id="UP000483820"/>
    </source>
</evidence>
<evidence type="ECO:0000256" key="1">
    <source>
        <dbReference type="SAM" id="SignalP"/>
    </source>
</evidence>
<dbReference type="Proteomes" id="UP000483820">
    <property type="component" value="Chromosome IV"/>
</dbReference>
<evidence type="ECO:0000313" key="3">
    <source>
        <dbReference type="EMBL" id="KAF1759887.1"/>
    </source>
</evidence>
<dbReference type="GO" id="GO:0045087">
    <property type="term" value="P:innate immune response"/>
    <property type="evidence" value="ECO:0007669"/>
    <property type="project" value="TreeGrafter"/>
</dbReference>
<dbReference type="InterPro" id="IPR001304">
    <property type="entry name" value="C-type_lectin-like"/>
</dbReference>
<dbReference type="SUPFAM" id="SSF56436">
    <property type="entry name" value="C-type lectin-like"/>
    <property type="match status" value="1"/>
</dbReference>
<dbReference type="RefSeq" id="XP_053586229.1">
    <property type="nucleotide sequence ID" value="XM_053731457.1"/>
</dbReference>
<dbReference type="KEGG" id="crq:GCK72_016354"/>
<proteinExistence type="predicted"/>
<dbReference type="Gene3D" id="3.10.100.10">
    <property type="entry name" value="Mannose-Binding Protein A, subunit A"/>
    <property type="match status" value="1"/>
</dbReference>
<dbReference type="Pfam" id="PF00059">
    <property type="entry name" value="Lectin_C"/>
    <property type="match status" value="1"/>
</dbReference>
<dbReference type="AlphaFoldDB" id="A0A6A5GXP0"/>
<gene>
    <name evidence="3" type="ORF">GCK72_016354</name>
</gene>
<comment type="caution">
    <text evidence="3">The sequence shown here is derived from an EMBL/GenBank/DDBJ whole genome shotgun (WGS) entry which is preliminary data.</text>
</comment>
<dbReference type="CDD" id="cd00037">
    <property type="entry name" value="CLECT"/>
    <property type="match status" value="1"/>
</dbReference>
<dbReference type="EMBL" id="WUAV01000004">
    <property type="protein sequence ID" value="KAF1759887.1"/>
    <property type="molecule type" value="Genomic_DNA"/>
</dbReference>
<feature type="domain" description="C-type lectin" evidence="2">
    <location>
        <begin position="29"/>
        <end position="143"/>
    </location>
</feature>
<name>A0A6A5GXP0_CAERE</name>
<dbReference type="InterPro" id="IPR016187">
    <property type="entry name" value="CTDL_fold"/>
</dbReference>
<evidence type="ECO:0000259" key="2">
    <source>
        <dbReference type="PROSITE" id="PS50041"/>
    </source>
</evidence>
<reference evidence="3 4" key="1">
    <citation type="submission" date="2019-12" db="EMBL/GenBank/DDBJ databases">
        <title>Chromosome-level assembly of the Caenorhabditis remanei genome.</title>
        <authorList>
            <person name="Teterina A.A."/>
            <person name="Willis J.H."/>
            <person name="Phillips P.C."/>
        </authorList>
    </citation>
    <scope>NUCLEOTIDE SEQUENCE [LARGE SCALE GENOMIC DNA]</scope>
    <source>
        <strain evidence="3 4">PX506</strain>
        <tissue evidence="3">Whole organism</tissue>
    </source>
</reference>
<protein>
    <recommendedName>
        <fullName evidence="2">C-type lectin domain-containing protein</fullName>
    </recommendedName>
</protein>
<dbReference type="SMART" id="SM00034">
    <property type="entry name" value="CLECT"/>
    <property type="match status" value="1"/>
</dbReference>
<dbReference type="GeneID" id="9808394"/>
<dbReference type="CTD" id="9808394"/>
<dbReference type="InterPro" id="IPR016186">
    <property type="entry name" value="C-type_lectin-like/link_sf"/>
</dbReference>
<keyword evidence="1" id="KW-0732">Signal</keyword>
<feature type="signal peptide" evidence="1">
    <location>
        <begin position="1"/>
        <end position="19"/>
    </location>
</feature>